<dbReference type="EMBL" id="JACOMF010000017">
    <property type="protein sequence ID" value="MBC4016634.1"/>
    <property type="molecule type" value="Genomic_DNA"/>
</dbReference>
<dbReference type="Proteomes" id="UP000600101">
    <property type="component" value="Unassembled WGS sequence"/>
</dbReference>
<organism evidence="1 2">
    <name type="scientific">Siccirubricoccus deserti</name>
    <dbReference type="NCBI Taxonomy" id="2013562"/>
    <lineage>
        <taxon>Bacteria</taxon>
        <taxon>Pseudomonadati</taxon>
        <taxon>Pseudomonadota</taxon>
        <taxon>Alphaproteobacteria</taxon>
        <taxon>Acetobacterales</taxon>
        <taxon>Roseomonadaceae</taxon>
        <taxon>Siccirubricoccus</taxon>
    </lineage>
</organism>
<proteinExistence type="predicted"/>
<reference evidence="1" key="1">
    <citation type="submission" date="2020-08" db="EMBL/GenBank/DDBJ databases">
        <authorList>
            <person name="Hu Y."/>
            <person name="Nguyen S.V."/>
            <person name="Li F."/>
            <person name="Fanning S."/>
        </authorList>
    </citation>
    <scope>NUCLEOTIDE SEQUENCE</scope>
    <source>
        <strain evidence="1">SYSU D8009</strain>
    </source>
</reference>
<dbReference type="SUPFAM" id="SSF53822">
    <property type="entry name" value="Periplasmic binding protein-like I"/>
    <property type="match status" value="1"/>
</dbReference>
<evidence type="ECO:0000313" key="2">
    <source>
        <dbReference type="Proteomes" id="UP000600101"/>
    </source>
</evidence>
<dbReference type="Gene3D" id="3.40.50.2300">
    <property type="match status" value="1"/>
</dbReference>
<keyword evidence="2" id="KW-1185">Reference proteome</keyword>
<dbReference type="RefSeq" id="WP_186771403.1">
    <property type="nucleotide sequence ID" value="NZ_JACOMF010000017.1"/>
</dbReference>
<accession>A0A9X0QZ19</accession>
<dbReference type="AlphaFoldDB" id="A0A9X0QZ19"/>
<gene>
    <name evidence="1" type="ORF">H7965_15030</name>
</gene>
<sequence>MIEAALAVALAAGRVAIGSAGQAMCQVARSAGARRRPPRRAAPLLAVLLLAAAAPGGRAPGDTMPHHAPGLEDDAPRLARPRAMDQPGMAADRVRLGLLLPTGARGAAFAAAFGQALAAAAPAGVFGRRIEVLPVFADDEAAAARAGASLASEVLALVSGLAEAPQAAVQAAAGAIPLLGPRPALEASPWAFALLPGVVEEAVALLRAVPGQAVILAGDAAERQLAARIVGRLAASGGTAPRVIDPAALPGTEAAAVLLLATPMELAAAATPLRDAAMPVLVPGSRGGLAAMAAAEALGRPVLVGLGVSSATGEGAARDRFLAGEAAQTGLTGRLGHAAGEVVVEALRRAGPGLTREALRVGLAGPAFETGALPPLRLADGAAIRLIQVDAAGRILPGPVAE</sequence>
<protein>
    <submittedName>
        <fullName evidence="1">Uncharacterized protein</fullName>
    </submittedName>
</protein>
<comment type="caution">
    <text evidence="1">The sequence shown here is derived from an EMBL/GenBank/DDBJ whole genome shotgun (WGS) entry which is preliminary data.</text>
</comment>
<dbReference type="InterPro" id="IPR028082">
    <property type="entry name" value="Peripla_BP_I"/>
</dbReference>
<name>A0A9X0QZ19_9PROT</name>
<evidence type="ECO:0000313" key="1">
    <source>
        <dbReference type="EMBL" id="MBC4016634.1"/>
    </source>
</evidence>